<keyword evidence="3" id="KW-1185">Reference proteome</keyword>
<organism evidence="2 3">
    <name type="scientific">Streptomyces rochei</name>
    <name type="common">Streptomyces parvullus</name>
    <dbReference type="NCBI Taxonomy" id="1928"/>
    <lineage>
        <taxon>Bacteria</taxon>
        <taxon>Bacillati</taxon>
        <taxon>Actinomycetota</taxon>
        <taxon>Actinomycetes</taxon>
        <taxon>Kitasatosporales</taxon>
        <taxon>Streptomycetaceae</taxon>
        <taxon>Streptomyces</taxon>
        <taxon>Streptomyces rochei group</taxon>
    </lineage>
</organism>
<evidence type="ECO:0000313" key="3">
    <source>
        <dbReference type="Proteomes" id="UP001605990"/>
    </source>
</evidence>
<gene>
    <name evidence="2" type="ORF">ACGU38_10465</name>
</gene>
<protein>
    <recommendedName>
        <fullName evidence="1">PatG domain-containing protein</fullName>
    </recommendedName>
</protein>
<dbReference type="Proteomes" id="UP001605990">
    <property type="component" value="Unassembled WGS sequence"/>
</dbReference>
<accession>A0ABW7DZ25</accession>
<dbReference type="EMBL" id="JBIENY010000165">
    <property type="protein sequence ID" value="MFG6295777.1"/>
    <property type="molecule type" value="Genomic_DNA"/>
</dbReference>
<proteinExistence type="predicted"/>
<comment type="caution">
    <text evidence="2">The sequence shown here is derived from an EMBL/GenBank/DDBJ whole genome shotgun (WGS) entry which is preliminary data.</text>
</comment>
<evidence type="ECO:0000259" key="1">
    <source>
        <dbReference type="Pfam" id="PF18047"/>
    </source>
</evidence>
<dbReference type="Pfam" id="PF18047">
    <property type="entry name" value="PatG_D"/>
    <property type="match status" value="1"/>
</dbReference>
<evidence type="ECO:0000313" key="2">
    <source>
        <dbReference type="EMBL" id="MFG6295777.1"/>
    </source>
</evidence>
<sequence length="211" mass="23127">MGRLEPRLPSLGIEKEFAQATGRAETTNLTDRQALHAVLSDPQSRYLARHLCYVLVIQGIDTYILRPRDPADYGLLVDAIGPSPQANDLQAVVGLRGPFAPPDFCNGLMLPVVAFDQIYAFDTDSLVAGLPKPDDIDEESFRSASRELFDRVLQMADNAGSSDEHRALNYCAVRYAQIYTQTAHAFASGRALTAIETRASRLSGSRSIQDV</sequence>
<name>A0ABW7DZ25_STRRO</name>
<dbReference type="InterPro" id="IPR040483">
    <property type="entry name" value="PatG_dom"/>
</dbReference>
<feature type="non-terminal residue" evidence="2">
    <location>
        <position position="211"/>
    </location>
</feature>
<dbReference type="RefSeq" id="WP_394393519.1">
    <property type="nucleotide sequence ID" value="NZ_JBIENY010000165.1"/>
</dbReference>
<reference evidence="2 3" key="1">
    <citation type="submission" date="2024-10" db="EMBL/GenBank/DDBJ databases">
        <title>Draft genome assembly of a novel steroid transforming actinomycete isolated from African clawed frog Xenopus laevis.</title>
        <authorList>
            <person name="Bragin E."/>
            <person name="Kollerov V."/>
            <person name="Donova M.V."/>
        </authorList>
    </citation>
    <scope>NUCLEOTIDE SEQUENCE [LARGE SCALE GENOMIC DNA]</scope>
    <source>
        <strain evidence="2 3">MTOC-St3</strain>
    </source>
</reference>
<feature type="domain" description="PatG" evidence="1">
    <location>
        <begin position="1"/>
        <end position="175"/>
    </location>
</feature>